<gene>
    <name evidence="11" type="ORF">PNOK_0897100</name>
</gene>
<evidence type="ECO:0000256" key="2">
    <source>
        <dbReference type="ARBA" id="ARBA00022448"/>
    </source>
</evidence>
<comment type="similarity">
    <text evidence="1 6">Belongs to the ATG11 family.</text>
</comment>
<name>A0A286U6M4_9AGAM</name>
<proteinExistence type="inferred from homology"/>
<dbReference type="GO" id="GO:0034045">
    <property type="term" value="C:phagophore assembly site membrane"/>
    <property type="evidence" value="ECO:0007669"/>
    <property type="project" value="UniProtKB-SubCell"/>
</dbReference>
<keyword evidence="6" id="KW-0472">Membrane</keyword>
<evidence type="ECO:0000259" key="9">
    <source>
        <dbReference type="Pfam" id="PF04108"/>
    </source>
</evidence>
<dbReference type="PANTHER" id="PTHR13222">
    <property type="entry name" value="RB1-INDUCIBLE COILED-COIL"/>
    <property type="match status" value="1"/>
</dbReference>
<dbReference type="OrthoDB" id="447953at2759"/>
<dbReference type="GO" id="GO:0005774">
    <property type="term" value="C:vacuolar membrane"/>
    <property type="evidence" value="ECO:0007669"/>
    <property type="project" value="UniProtKB-SubCell"/>
</dbReference>
<keyword evidence="12" id="KW-1185">Reference proteome</keyword>
<evidence type="ECO:0000256" key="8">
    <source>
        <dbReference type="SAM" id="MobiDB-lite"/>
    </source>
</evidence>
<dbReference type="GO" id="GO:0000422">
    <property type="term" value="P:autophagy of mitochondrion"/>
    <property type="evidence" value="ECO:0007669"/>
    <property type="project" value="TreeGrafter"/>
</dbReference>
<keyword evidence="3 6" id="KW-0653">Protein transport</keyword>
<evidence type="ECO:0000256" key="5">
    <source>
        <dbReference type="ARBA" id="ARBA00023054"/>
    </source>
</evidence>
<feature type="domain" description="Autophagy protein ATG17-like" evidence="9">
    <location>
        <begin position="114"/>
        <end position="423"/>
    </location>
</feature>
<feature type="compositionally biased region" description="Basic and acidic residues" evidence="8">
    <location>
        <begin position="1142"/>
        <end position="1151"/>
    </location>
</feature>
<dbReference type="EMBL" id="NBII01000010">
    <property type="protein sequence ID" value="PAV15210.1"/>
    <property type="molecule type" value="Genomic_DNA"/>
</dbReference>
<feature type="compositionally biased region" description="Polar residues" evidence="8">
    <location>
        <begin position="1072"/>
        <end position="1093"/>
    </location>
</feature>
<feature type="coiled-coil region" evidence="7">
    <location>
        <begin position="536"/>
        <end position="733"/>
    </location>
</feature>
<evidence type="ECO:0000256" key="6">
    <source>
        <dbReference type="RuleBase" id="RU367075"/>
    </source>
</evidence>
<dbReference type="GO" id="GO:0015031">
    <property type="term" value="P:protein transport"/>
    <property type="evidence" value="ECO:0007669"/>
    <property type="project" value="UniProtKB-KW"/>
</dbReference>
<keyword evidence="2 6" id="KW-0813">Transport</keyword>
<evidence type="ECO:0000313" key="11">
    <source>
        <dbReference type="EMBL" id="PAV15210.1"/>
    </source>
</evidence>
<organism evidence="11 12">
    <name type="scientific">Pyrrhoderma noxium</name>
    <dbReference type="NCBI Taxonomy" id="2282107"/>
    <lineage>
        <taxon>Eukaryota</taxon>
        <taxon>Fungi</taxon>
        <taxon>Dikarya</taxon>
        <taxon>Basidiomycota</taxon>
        <taxon>Agaricomycotina</taxon>
        <taxon>Agaricomycetes</taxon>
        <taxon>Hymenochaetales</taxon>
        <taxon>Hymenochaetaceae</taxon>
        <taxon>Pyrrhoderma</taxon>
    </lineage>
</organism>
<evidence type="ECO:0000313" key="12">
    <source>
        <dbReference type="Proteomes" id="UP000217199"/>
    </source>
</evidence>
<evidence type="ECO:0000256" key="4">
    <source>
        <dbReference type="ARBA" id="ARBA00023006"/>
    </source>
</evidence>
<accession>A0A286U6M4</accession>
<keyword evidence="4 6" id="KW-0072">Autophagy</keyword>
<keyword evidence="5 7" id="KW-0175">Coiled coil</keyword>
<dbReference type="GO" id="GO:0034727">
    <property type="term" value="P:piecemeal microautophagy of the nucleus"/>
    <property type="evidence" value="ECO:0007669"/>
    <property type="project" value="TreeGrafter"/>
</dbReference>
<dbReference type="STRING" id="2282107.A0A286U6M4"/>
<comment type="subunit">
    <text evidence="6">Homodimer.</text>
</comment>
<dbReference type="Pfam" id="PF04108">
    <property type="entry name" value="ATG17_like"/>
    <property type="match status" value="1"/>
</dbReference>
<comment type="subcellular location">
    <subcellularLocation>
        <location evidence="6">Preautophagosomal structure membrane</location>
        <topology evidence="6">Peripheral membrane protein</topology>
    </subcellularLocation>
    <subcellularLocation>
        <location evidence="6">Vacuole membrane</location>
        <topology evidence="6">Peripheral membrane protein</topology>
    </subcellularLocation>
    <text evidence="6">During pexophagy, accumulates in the vacuolar membrane region, where the peroxisomes contact the vacuole.</text>
</comment>
<dbReference type="InParanoid" id="A0A286U6M4"/>
<protein>
    <recommendedName>
        <fullName evidence="6">Autophagy-related protein 11</fullName>
    </recommendedName>
</protein>
<dbReference type="InterPro" id="IPR045326">
    <property type="entry name" value="ATG17-like_dom"/>
</dbReference>
<dbReference type="GO" id="GO:0000045">
    <property type="term" value="P:autophagosome assembly"/>
    <property type="evidence" value="ECO:0007669"/>
    <property type="project" value="UniProtKB-UniRule"/>
</dbReference>
<feature type="region of interest" description="Disordered" evidence="8">
    <location>
        <begin position="1038"/>
        <end position="1151"/>
    </location>
</feature>
<dbReference type="InterPro" id="IPR019460">
    <property type="entry name" value="Atg11_C"/>
</dbReference>
<evidence type="ECO:0000256" key="1">
    <source>
        <dbReference type="ARBA" id="ARBA00009729"/>
    </source>
</evidence>
<reference evidence="11 12" key="1">
    <citation type="journal article" date="2017" name="Mol. Ecol.">
        <title>Comparative and population genomic landscape of Phellinus noxius: A hypervariable fungus causing root rot in trees.</title>
        <authorList>
            <person name="Chung C.L."/>
            <person name="Lee T.J."/>
            <person name="Akiba M."/>
            <person name="Lee H.H."/>
            <person name="Kuo T.H."/>
            <person name="Liu D."/>
            <person name="Ke H.M."/>
            <person name="Yokoi T."/>
            <person name="Roa M.B."/>
            <person name="Lu M.J."/>
            <person name="Chang Y.Y."/>
            <person name="Ann P.J."/>
            <person name="Tsai J.N."/>
            <person name="Chen C.Y."/>
            <person name="Tzean S.S."/>
            <person name="Ota Y."/>
            <person name="Hattori T."/>
            <person name="Sahashi N."/>
            <person name="Liou R.F."/>
            <person name="Kikuchi T."/>
            <person name="Tsai I.J."/>
        </authorList>
    </citation>
    <scope>NUCLEOTIDE SEQUENCE [LARGE SCALE GENOMIC DNA]</scope>
    <source>
        <strain evidence="11 12">FFPRI411160</strain>
    </source>
</reference>
<sequence length="1151" mass="130234">MLRICRAEDGEVFQVDSTLWDIEKNGNLEQFLQEETGVNHEAILAYLSNGQRLTNENIGELAGAQNDTIFVFNKFYLDLDLHQVLKELRLQPQLQPPIEDTISSTPPFRPHQLAAAYLRIAQDHYENIAHLAETVRQQSTALSIASNSLDLNILDVSETFEPFAQNAHHTFTMHSRLLASLETDLAAVASVRIHPVFLSVAARRAVESGERARTLGDYVSNEKMRQVAEGCSRLSDGLKTRFIQAQECMDRLRDGADQIRTTLQTNRILESADSIERRARDASEKVKDIAARTNGSNSDSLLPELKYTDSLIRKDVENMTDIKNLSTELCIGALRRISVLNADLVQLPTLMSSLQSDLRVKSSFSHIQRLHGMLYAYGATLVEIVRRREFSRFFYARAQTILEVMARLTAAERRRRQIYRGEVHGQLPFETRGMDDSVPSIDFTPSGGKEGDADSNYVLERSDVETFMQFLNELEKKLSRQDDRSLVETRDTLQKLIDKMNGIESSFDKVVEKTLLSSSRLSLSRRRLTEADEFAFQELADKVTVLEREKQEREAAIEEERDTYKAEIARLKSELNASSETAGVDRVKLEREVHSLRAQNESESQTRVMLENRHTEMLADIDSLEREKAGALAELTSKTQEIEVLRRELAQVRQEHDETKQLEATHAQRITQLLRDQTETLRVLEEARARGDDLTQEIENARLENVEVHRALLEGSEQREKLLKAQALEHERKMRDHIAEADGDRAVLEQQFFETRAQLEEKDRALKEARTELYLCEGDLRKVREELQNTEHDLRETRHTERVLRNDLSEGRASQSDYEQRIADRDRLIAQILDVAIAFRDAHNKAISILQPLSIHPAVVLRNGAGAGANPSESTVLTPPRFPTSPLREDATPIDPTDPAGALEILREYDLDAYSETVEKVSSVVRKWQKQCREYRDRAKGKIAFRNFAKGDLALFLPTRNSVSKPWAAFNVSFPHYFLNATGRLAEQLKTREWIVARITSISEKIATANDPESNPYSLNNGIKYYMLEVEDWTKPGTEAAKRRKSSNRQNQEVISSSPPLERPISPPLGEVTSQSGTSTSELGPTRSPNSHLFPTVRSRSNSASAGPSSLSKLLAQAGEAPNTATPAPLETIPATPPNPREPGRHHLRLE</sequence>
<dbReference type="AlphaFoldDB" id="A0A286U6M4"/>
<dbReference type="Proteomes" id="UP000217199">
    <property type="component" value="Unassembled WGS sequence"/>
</dbReference>
<dbReference type="GO" id="GO:1903599">
    <property type="term" value="P:positive regulation of autophagy of mitochondrion"/>
    <property type="evidence" value="ECO:0007669"/>
    <property type="project" value="UniProtKB-UniRule"/>
</dbReference>
<comment type="function">
    <text evidence="6">Involved in cytoplasm to vacuole transport (Cvt), pexophagy, mitophagy and nucleophagy. Recruits mitochondria for their selective degradation via autophagy (mitophagy) during starvation. Works as scaffold proteins that recruit ATG proteins to the pre-autophagosome (PAS), the site of vesicle/autophagosome formation. Required for the Cvt vesicles completion.</text>
</comment>
<dbReference type="GO" id="GO:0034517">
    <property type="term" value="P:ribophagy"/>
    <property type="evidence" value="ECO:0007669"/>
    <property type="project" value="TreeGrafter"/>
</dbReference>
<feature type="domain" description="Autophagy-related protein 11 C-terminal" evidence="10">
    <location>
        <begin position="916"/>
        <end position="1031"/>
    </location>
</feature>
<evidence type="ECO:0000256" key="3">
    <source>
        <dbReference type="ARBA" id="ARBA00022927"/>
    </source>
</evidence>
<dbReference type="GO" id="GO:0019901">
    <property type="term" value="F:protein kinase binding"/>
    <property type="evidence" value="ECO:0007669"/>
    <property type="project" value="TreeGrafter"/>
</dbReference>
<keyword evidence="6" id="KW-0926">Vacuole</keyword>
<dbReference type="Pfam" id="PF10377">
    <property type="entry name" value="ATG11"/>
    <property type="match status" value="1"/>
</dbReference>
<evidence type="ECO:0000256" key="7">
    <source>
        <dbReference type="SAM" id="Coils"/>
    </source>
</evidence>
<dbReference type="GO" id="GO:0060090">
    <property type="term" value="F:molecular adaptor activity"/>
    <property type="evidence" value="ECO:0007669"/>
    <property type="project" value="TreeGrafter"/>
</dbReference>
<dbReference type="GO" id="GO:1990316">
    <property type="term" value="C:Atg1/ULK1 kinase complex"/>
    <property type="evidence" value="ECO:0007669"/>
    <property type="project" value="TreeGrafter"/>
</dbReference>
<dbReference type="PANTHER" id="PTHR13222:SF1">
    <property type="entry name" value="RB1-INDUCIBLE COILED-COIL PROTEIN 1"/>
    <property type="match status" value="1"/>
</dbReference>
<evidence type="ECO:0000259" key="10">
    <source>
        <dbReference type="Pfam" id="PF10377"/>
    </source>
</evidence>
<feature type="compositionally biased region" description="Low complexity" evidence="8">
    <location>
        <begin position="1099"/>
        <end position="1116"/>
    </location>
</feature>
<feature type="compositionally biased region" description="Polar residues" evidence="8">
    <location>
        <begin position="1048"/>
        <end position="1059"/>
    </location>
</feature>
<comment type="caution">
    <text evidence="11">The sequence shown here is derived from an EMBL/GenBank/DDBJ whole genome shotgun (WGS) entry which is preliminary data.</text>
</comment>
<dbReference type="GO" id="GO:0061709">
    <property type="term" value="P:reticulophagy"/>
    <property type="evidence" value="ECO:0007669"/>
    <property type="project" value="TreeGrafter"/>
</dbReference>
<dbReference type="InterPro" id="IPR040040">
    <property type="entry name" value="ATG11"/>
</dbReference>